<keyword evidence="2" id="KW-1185">Reference proteome</keyword>
<organism evidence="1 2">
    <name type="scientific">Anaerospora hongkongensis</name>
    <dbReference type="NCBI Taxonomy" id="244830"/>
    <lineage>
        <taxon>Bacteria</taxon>
        <taxon>Bacillati</taxon>
        <taxon>Bacillota</taxon>
        <taxon>Negativicutes</taxon>
        <taxon>Selenomonadales</taxon>
        <taxon>Sporomusaceae</taxon>
        <taxon>Anaerospora</taxon>
    </lineage>
</organism>
<protein>
    <submittedName>
        <fullName evidence="1">Uncharacterized protein</fullName>
    </submittedName>
</protein>
<evidence type="ECO:0000313" key="1">
    <source>
        <dbReference type="EMBL" id="TCL40035.1"/>
    </source>
</evidence>
<dbReference type="EMBL" id="SLUI01000001">
    <property type="protein sequence ID" value="TCL40035.1"/>
    <property type="molecule type" value="Genomic_DNA"/>
</dbReference>
<accession>A0A4R1QAT0</accession>
<sequence length="56" mass="6601">MANNGMTIKVGAWNMEPNYIIKDLFEAAKWLRKEDGSYIVDPNYLQEFLKEFSITR</sequence>
<comment type="caution">
    <text evidence="1">The sequence shown here is derived from an EMBL/GenBank/DDBJ whole genome shotgun (WGS) entry which is preliminary data.</text>
</comment>
<evidence type="ECO:0000313" key="2">
    <source>
        <dbReference type="Proteomes" id="UP000295063"/>
    </source>
</evidence>
<reference evidence="1 2" key="1">
    <citation type="submission" date="2019-03" db="EMBL/GenBank/DDBJ databases">
        <title>Genomic Encyclopedia of Type Strains, Phase IV (KMG-IV): sequencing the most valuable type-strain genomes for metagenomic binning, comparative biology and taxonomic classification.</title>
        <authorList>
            <person name="Goeker M."/>
        </authorList>
    </citation>
    <scope>NUCLEOTIDE SEQUENCE [LARGE SCALE GENOMIC DNA]</scope>
    <source>
        <strain evidence="1 2">DSM 15969</strain>
    </source>
</reference>
<dbReference type="AlphaFoldDB" id="A0A4R1QAT0"/>
<name>A0A4R1QAT0_9FIRM</name>
<proteinExistence type="predicted"/>
<gene>
    <name evidence="1" type="ORF">EV210_101235</name>
</gene>
<dbReference type="Proteomes" id="UP000295063">
    <property type="component" value="Unassembled WGS sequence"/>
</dbReference>